<proteinExistence type="predicted"/>
<evidence type="ECO:0000313" key="1">
    <source>
        <dbReference type="EMBL" id="ETI59937.1"/>
    </source>
</evidence>
<reference evidence="1 2" key="1">
    <citation type="journal article" date="2014" name="Genome Announc.">
        <title>Draft Genome Sequence of Marinomonas sp. Strain D104, a Polycyclic Aromatic Hydrocarbon-Degrading Bacterium from the Deep-Sea Sediment of the Arctic Ocean.</title>
        <authorList>
            <person name="Dong C."/>
            <person name="Bai X."/>
            <person name="Lai Q."/>
            <person name="Xie Y."/>
            <person name="Chen X."/>
            <person name="Shao Z."/>
        </authorList>
    </citation>
    <scope>NUCLEOTIDE SEQUENCE [LARGE SCALE GENOMIC DNA]</scope>
    <source>
        <strain evidence="1 2">D104</strain>
    </source>
</reference>
<gene>
    <name evidence="1" type="ORF">D104_11205</name>
</gene>
<dbReference type="RefSeq" id="WP_024024326.1">
    <property type="nucleotide sequence ID" value="NZ_AYOZ01000023.1"/>
</dbReference>
<name>W1RSG1_9GAMM</name>
<protein>
    <submittedName>
        <fullName evidence="1">Uncharacterized protein</fullName>
    </submittedName>
</protein>
<dbReference type="AlphaFoldDB" id="W1RSG1"/>
<comment type="caution">
    <text evidence="1">The sequence shown here is derived from an EMBL/GenBank/DDBJ whole genome shotgun (WGS) entry which is preliminary data.</text>
</comment>
<sequence>MWTLLVWLNHKIKESYEYLKTGYEVKKARRRAKRDLALLGRLPAYLQRDMGLPPYTESEDSKKHRL</sequence>
<evidence type="ECO:0000313" key="2">
    <source>
        <dbReference type="Proteomes" id="UP000018857"/>
    </source>
</evidence>
<dbReference type="PATRIC" id="fig|1208321.3.peg.2230"/>
<dbReference type="Proteomes" id="UP000018857">
    <property type="component" value="Unassembled WGS sequence"/>
</dbReference>
<keyword evidence="2" id="KW-1185">Reference proteome</keyword>
<accession>W1RSG1</accession>
<dbReference type="EMBL" id="AYOZ01000023">
    <property type="protein sequence ID" value="ETI59937.1"/>
    <property type="molecule type" value="Genomic_DNA"/>
</dbReference>
<organism evidence="1 2">
    <name type="scientific">Marinomonas profundimaris</name>
    <dbReference type="NCBI Taxonomy" id="1208321"/>
    <lineage>
        <taxon>Bacteria</taxon>
        <taxon>Pseudomonadati</taxon>
        <taxon>Pseudomonadota</taxon>
        <taxon>Gammaproteobacteria</taxon>
        <taxon>Oceanospirillales</taxon>
        <taxon>Oceanospirillaceae</taxon>
        <taxon>Marinomonas</taxon>
    </lineage>
</organism>